<keyword evidence="11 14" id="KW-0472">Membrane</keyword>
<dbReference type="SMART" id="SM00184">
    <property type="entry name" value="RING"/>
    <property type="match status" value="1"/>
</dbReference>
<dbReference type="InterPro" id="IPR003137">
    <property type="entry name" value="PA_domain"/>
</dbReference>
<keyword evidence="18" id="KW-1185">Reference proteome</keyword>
<accession>A0A6A5Y994</accession>
<keyword evidence="8" id="KW-0833">Ubl conjugation pathway</keyword>
<comment type="catalytic activity">
    <reaction evidence="1">
        <text>S-ubiquitinyl-[E2 ubiquitin-conjugating enzyme]-L-cysteine + [acceptor protein]-L-lysine = [E2 ubiquitin-conjugating enzyme]-L-cysteine + N(6)-ubiquitinyl-[acceptor protein]-L-lysine.</text>
        <dbReference type="EC" id="2.3.2.27"/>
    </reaction>
</comment>
<feature type="region of interest" description="Disordered" evidence="13">
    <location>
        <begin position="397"/>
        <end position="430"/>
    </location>
</feature>
<dbReference type="Gene3D" id="3.50.30.30">
    <property type="match status" value="1"/>
</dbReference>
<organism evidence="17 18">
    <name type="scientific">Aaosphaeria arxii CBS 175.79</name>
    <dbReference type="NCBI Taxonomy" id="1450172"/>
    <lineage>
        <taxon>Eukaryota</taxon>
        <taxon>Fungi</taxon>
        <taxon>Dikarya</taxon>
        <taxon>Ascomycota</taxon>
        <taxon>Pezizomycotina</taxon>
        <taxon>Dothideomycetes</taxon>
        <taxon>Pleosporomycetidae</taxon>
        <taxon>Pleosporales</taxon>
        <taxon>Pleosporales incertae sedis</taxon>
        <taxon>Aaosphaeria</taxon>
    </lineage>
</organism>
<feature type="region of interest" description="Disordered" evidence="13">
    <location>
        <begin position="735"/>
        <end position="757"/>
    </location>
</feature>
<dbReference type="InterPro" id="IPR013083">
    <property type="entry name" value="Znf_RING/FYVE/PHD"/>
</dbReference>
<evidence type="ECO:0000313" key="18">
    <source>
        <dbReference type="Proteomes" id="UP000799778"/>
    </source>
</evidence>
<evidence type="ECO:0000256" key="2">
    <source>
        <dbReference type="ARBA" id="ARBA00004141"/>
    </source>
</evidence>
<keyword evidence="5 14" id="KW-0812">Transmembrane</keyword>
<keyword evidence="6" id="KW-0479">Metal-binding</keyword>
<feature type="compositionally biased region" description="Polar residues" evidence="13">
    <location>
        <begin position="397"/>
        <end position="407"/>
    </location>
</feature>
<name>A0A6A5Y994_9PLEO</name>
<dbReference type="InterPro" id="IPR046450">
    <property type="entry name" value="PA_dom_sf"/>
</dbReference>
<comment type="subcellular location">
    <subcellularLocation>
        <location evidence="2">Membrane</location>
        <topology evidence="2">Multi-pass membrane protein</topology>
    </subcellularLocation>
</comment>
<evidence type="ECO:0000256" key="3">
    <source>
        <dbReference type="ARBA" id="ARBA00012483"/>
    </source>
</evidence>
<feature type="compositionally biased region" description="Basic and acidic residues" evidence="13">
    <location>
        <begin position="748"/>
        <end position="757"/>
    </location>
</feature>
<evidence type="ECO:0000256" key="1">
    <source>
        <dbReference type="ARBA" id="ARBA00000900"/>
    </source>
</evidence>
<evidence type="ECO:0000256" key="10">
    <source>
        <dbReference type="ARBA" id="ARBA00022989"/>
    </source>
</evidence>
<dbReference type="GO" id="GO:0016020">
    <property type="term" value="C:membrane"/>
    <property type="evidence" value="ECO:0007669"/>
    <property type="project" value="UniProtKB-SubCell"/>
</dbReference>
<keyword evidence="15" id="KW-0732">Signal</keyword>
<dbReference type="CDD" id="cd16454">
    <property type="entry name" value="RING-H2_PA-TM-RING"/>
    <property type="match status" value="1"/>
</dbReference>
<evidence type="ECO:0000313" key="17">
    <source>
        <dbReference type="EMBL" id="KAF2022155.1"/>
    </source>
</evidence>
<dbReference type="SUPFAM" id="SSF57850">
    <property type="entry name" value="RING/U-box"/>
    <property type="match status" value="1"/>
</dbReference>
<dbReference type="SMART" id="SM00744">
    <property type="entry name" value="RINGv"/>
    <property type="match status" value="1"/>
</dbReference>
<evidence type="ECO:0000256" key="14">
    <source>
        <dbReference type="SAM" id="Phobius"/>
    </source>
</evidence>
<evidence type="ECO:0000256" key="15">
    <source>
        <dbReference type="SAM" id="SignalP"/>
    </source>
</evidence>
<evidence type="ECO:0000256" key="9">
    <source>
        <dbReference type="ARBA" id="ARBA00022833"/>
    </source>
</evidence>
<evidence type="ECO:0000256" key="12">
    <source>
        <dbReference type="PROSITE-ProRule" id="PRU00175"/>
    </source>
</evidence>
<dbReference type="Gene3D" id="3.30.40.10">
    <property type="entry name" value="Zinc/RING finger domain, C3HC4 (zinc finger)"/>
    <property type="match status" value="1"/>
</dbReference>
<dbReference type="Proteomes" id="UP000799778">
    <property type="component" value="Unassembled WGS sequence"/>
</dbReference>
<feature type="region of interest" description="Disordered" evidence="13">
    <location>
        <begin position="499"/>
        <end position="565"/>
    </location>
</feature>
<dbReference type="AlphaFoldDB" id="A0A6A5Y994"/>
<protein>
    <recommendedName>
        <fullName evidence="3">RING-type E3 ubiquitin transferase</fullName>
        <ecNumber evidence="3">2.3.2.27</ecNumber>
    </recommendedName>
</protein>
<keyword evidence="7 12" id="KW-0863">Zinc-finger</keyword>
<dbReference type="PANTHER" id="PTHR45977">
    <property type="entry name" value="TARGET OF ERK KINASE MPK-1"/>
    <property type="match status" value="1"/>
</dbReference>
<feature type="compositionally biased region" description="Polar residues" evidence="13">
    <location>
        <begin position="134"/>
        <end position="144"/>
    </location>
</feature>
<feature type="domain" description="RING-type" evidence="16">
    <location>
        <begin position="579"/>
        <end position="622"/>
    </location>
</feature>
<feature type="signal peptide" evidence="15">
    <location>
        <begin position="1"/>
        <end position="27"/>
    </location>
</feature>
<keyword evidence="10 14" id="KW-1133">Transmembrane helix</keyword>
<dbReference type="GO" id="GO:0008270">
    <property type="term" value="F:zinc ion binding"/>
    <property type="evidence" value="ECO:0007669"/>
    <property type="project" value="UniProtKB-KW"/>
</dbReference>
<proteinExistence type="predicted"/>
<gene>
    <name evidence="17" type="ORF">BU24DRAFT_363230</name>
</gene>
<dbReference type="InterPro" id="IPR001841">
    <property type="entry name" value="Znf_RING"/>
</dbReference>
<feature type="region of interest" description="Disordered" evidence="13">
    <location>
        <begin position="637"/>
        <end position="720"/>
    </location>
</feature>
<dbReference type="GeneID" id="54281602"/>
<dbReference type="Pfam" id="PF02225">
    <property type="entry name" value="PA"/>
    <property type="match status" value="1"/>
</dbReference>
<dbReference type="Pfam" id="PF13639">
    <property type="entry name" value="zf-RING_2"/>
    <property type="match status" value="1"/>
</dbReference>
<keyword evidence="9" id="KW-0862">Zinc</keyword>
<keyword evidence="4" id="KW-0808">Transferase</keyword>
<reference evidence="17" key="1">
    <citation type="journal article" date="2020" name="Stud. Mycol.">
        <title>101 Dothideomycetes genomes: a test case for predicting lifestyles and emergence of pathogens.</title>
        <authorList>
            <person name="Haridas S."/>
            <person name="Albert R."/>
            <person name="Binder M."/>
            <person name="Bloem J."/>
            <person name="Labutti K."/>
            <person name="Salamov A."/>
            <person name="Andreopoulos B."/>
            <person name="Baker S."/>
            <person name="Barry K."/>
            <person name="Bills G."/>
            <person name="Bluhm B."/>
            <person name="Cannon C."/>
            <person name="Castanera R."/>
            <person name="Culley D."/>
            <person name="Daum C."/>
            <person name="Ezra D."/>
            <person name="Gonzalez J."/>
            <person name="Henrissat B."/>
            <person name="Kuo A."/>
            <person name="Liang C."/>
            <person name="Lipzen A."/>
            <person name="Lutzoni F."/>
            <person name="Magnuson J."/>
            <person name="Mondo S."/>
            <person name="Nolan M."/>
            <person name="Ohm R."/>
            <person name="Pangilinan J."/>
            <person name="Park H.-J."/>
            <person name="Ramirez L."/>
            <person name="Alfaro M."/>
            <person name="Sun H."/>
            <person name="Tritt A."/>
            <person name="Yoshinaga Y."/>
            <person name="Zwiers L.-H."/>
            <person name="Turgeon B."/>
            <person name="Goodwin S."/>
            <person name="Spatafora J."/>
            <person name="Crous P."/>
            <person name="Grigoriev I."/>
        </authorList>
    </citation>
    <scope>NUCLEOTIDE SEQUENCE</scope>
    <source>
        <strain evidence="17">CBS 175.79</strain>
    </source>
</reference>
<evidence type="ECO:0000256" key="13">
    <source>
        <dbReference type="SAM" id="MobiDB-lite"/>
    </source>
</evidence>
<dbReference type="GO" id="GO:0061630">
    <property type="term" value="F:ubiquitin protein ligase activity"/>
    <property type="evidence" value="ECO:0007669"/>
    <property type="project" value="UniProtKB-EC"/>
</dbReference>
<evidence type="ECO:0000256" key="11">
    <source>
        <dbReference type="ARBA" id="ARBA00023136"/>
    </source>
</evidence>
<dbReference type="EMBL" id="ML978066">
    <property type="protein sequence ID" value="KAF2022155.1"/>
    <property type="molecule type" value="Genomic_DNA"/>
</dbReference>
<dbReference type="EC" id="2.3.2.27" evidence="3"/>
<feature type="compositionally biased region" description="Polar residues" evidence="13">
    <location>
        <begin position="519"/>
        <end position="553"/>
    </location>
</feature>
<feature type="compositionally biased region" description="Low complexity" evidence="13">
    <location>
        <begin position="501"/>
        <end position="518"/>
    </location>
</feature>
<dbReference type="SUPFAM" id="SSF52025">
    <property type="entry name" value="PA domain"/>
    <property type="match status" value="1"/>
</dbReference>
<evidence type="ECO:0000256" key="8">
    <source>
        <dbReference type="ARBA" id="ARBA00022786"/>
    </source>
</evidence>
<evidence type="ECO:0000259" key="16">
    <source>
        <dbReference type="PROSITE" id="PS50089"/>
    </source>
</evidence>
<dbReference type="OrthoDB" id="5357315at2759"/>
<feature type="chain" id="PRO_5025457067" description="RING-type E3 ubiquitin transferase" evidence="15">
    <location>
        <begin position="28"/>
        <end position="757"/>
    </location>
</feature>
<dbReference type="InterPro" id="IPR011016">
    <property type="entry name" value="Znf_RING-CH"/>
</dbReference>
<dbReference type="RefSeq" id="XP_033390494.1">
    <property type="nucleotide sequence ID" value="XM_033524205.1"/>
</dbReference>
<evidence type="ECO:0000256" key="6">
    <source>
        <dbReference type="ARBA" id="ARBA00022723"/>
    </source>
</evidence>
<feature type="transmembrane region" description="Helical" evidence="14">
    <location>
        <begin position="453"/>
        <end position="473"/>
    </location>
</feature>
<dbReference type="PROSITE" id="PS50089">
    <property type="entry name" value="ZF_RING_2"/>
    <property type="match status" value="1"/>
</dbReference>
<feature type="compositionally biased region" description="Polar residues" evidence="13">
    <location>
        <begin position="657"/>
        <end position="681"/>
    </location>
</feature>
<feature type="compositionally biased region" description="Basic and acidic residues" evidence="13">
    <location>
        <begin position="295"/>
        <end position="309"/>
    </location>
</feature>
<dbReference type="FunFam" id="3.30.40.10:FF:000364">
    <property type="entry name" value="Protease-associated PA domain protein"/>
    <property type="match status" value="1"/>
</dbReference>
<feature type="region of interest" description="Disordered" evidence="13">
    <location>
        <begin position="262"/>
        <end position="309"/>
    </location>
</feature>
<feature type="compositionally biased region" description="Acidic residues" evidence="13">
    <location>
        <begin position="682"/>
        <end position="698"/>
    </location>
</feature>
<evidence type="ECO:0000256" key="5">
    <source>
        <dbReference type="ARBA" id="ARBA00022692"/>
    </source>
</evidence>
<evidence type="ECO:0000256" key="4">
    <source>
        <dbReference type="ARBA" id="ARBA00022679"/>
    </source>
</evidence>
<sequence>MRPIRLFLTLTISFLTLTLLLYTSLSPQYPDERYHAPAAASNSKKQSRLKALFSFTSPASLFPPSAIISLTDDNSTFFLSRPAAFGPFLPSKGLSGPLWIGSGFGDEALSRGELGCSDVPGWEERASAARLNVETLSRSRPSSNTEDHKDNDSAPVRRALREHADIQSIQESAEITGKIVLLKRGGCGFLDKVKWAQSRGGVAVVVGDDVRGGPLIRMYAHGDSSNITIPALFITHTTAHLLSSLVPPSGFLRSLSASSATQVQPAKDSKLPGTAQEKPFDTQPRRNKGGARSGSAEKETDQTADLDKKEKWASTSWFGSAMRSLNPWSTRRVERSTVSKDSAWVPVEDFDVDTAPDYEGAKSATPSSVSPIQITDDYTTGDQDWPDLDLIPQRTSSGFIPQRSGQVQGARPVEEVPEAQPDSQEPEDPAHHEGLWVTLTPANVSSSPIFDTLLVLVVSPLVTLTVVYALLLLRSRIRRRRWRAPKSVVERLPVRTYHTISDTPSPSASPATTSPTTPLLQRTASRPSTAGSRAQSRAATESPASSSSVNQSEAVPEEEKRESGLAEWRRRYVGRQRECVVCLEDYVDGVSQVMSLPCGHEFHVECITPWLVTRRRTCPICKGDVVRSLSQSFRDRARFPSLPTRSSRPFHDDPGSLQAQVAETHNDSPSASRPVPISSSDLYDDPDVEANWDDGPEVDDGRGRAGSNSPGTGFDLSGSFRELSSTVQTTIWRGFDAIRSATGTQRRQSHDDVDRDR</sequence>
<evidence type="ECO:0000256" key="7">
    <source>
        <dbReference type="ARBA" id="ARBA00022771"/>
    </source>
</evidence>
<feature type="region of interest" description="Disordered" evidence="13">
    <location>
        <begin position="134"/>
        <end position="155"/>
    </location>
</feature>